<dbReference type="VEuPathDB" id="FungiDB:P170DRAFT_24539"/>
<name>A0A2I2GPE4_9EURO</name>
<protein>
    <submittedName>
        <fullName evidence="1">Uncharacterized protein</fullName>
    </submittedName>
</protein>
<evidence type="ECO:0000313" key="1">
    <source>
        <dbReference type="EMBL" id="PLB54747.1"/>
    </source>
</evidence>
<keyword evidence="2" id="KW-1185">Reference proteome</keyword>
<reference evidence="1 2" key="1">
    <citation type="submission" date="2016-12" db="EMBL/GenBank/DDBJ databases">
        <title>The genomes of Aspergillus section Nigri reveals drivers in fungal speciation.</title>
        <authorList>
            <consortium name="DOE Joint Genome Institute"/>
            <person name="Vesth T.C."/>
            <person name="Nybo J."/>
            <person name="Theobald S."/>
            <person name="Brandl J."/>
            <person name="Frisvad J.C."/>
            <person name="Nielsen K.F."/>
            <person name="Lyhne E.K."/>
            <person name="Kogle M.E."/>
            <person name="Kuo A."/>
            <person name="Riley R."/>
            <person name="Clum A."/>
            <person name="Nolan M."/>
            <person name="Lipzen A."/>
            <person name="Salamov A."/>
            <person name="Henrissat B."/>
            <person name="Wiebenga A."/>
            <person name="De Vries R.P."/>
            <person name="Grigoriev I.V."/>
            <person name="Mortensen U.H."/>
            <person name="Andersen M.R."/>
            <person name="Baker S.E."/>
        </authorList>
    </citation>
    <scope>NUCLEOTIDE SEQUENCE [LARGE SCALE GENOMIC DNA]</scope>
    <source>
        <strain evidence="1 2">IBT 23096</strain>
    </source>
</reference>
<dbReference type="AlphaFoldDB" id="A0A2I2GPE4"/>
<sequence>MTIHSRQSGKIRQVQMICYFQDKFIGKREKIAQGEWAEAANFFGESIPVGAMDALVEANADGEPLQQAPIIG</sequence>
<accession>A0A2I2GPE4</accession>
<proteinExistence type="predicted"/>
<gene>
    <name evidence="1" type="ORF">P170DRAFT_24539</name>
</gene>
<dbReference type="EMBL" id="MSFO01000001">
    <property type="protein sequence ID" value="PLB54747.1"/>
    <property type="molecule type" value="Genomic_DNA"/>
</dbReference>
<organism evidence="1 2">
    <name type="scientific">Aspergillus steynii IBT 23096</name>
    <dbReference type="NCBI Taxonomy" id="1392250"/>
    <lineage>
        <taxon>Eukaryota</taxon>
        <taxon>Fungi</taxon>
        <taxon>Dikarya</taxon>
        <taxon>Ascomycota</taxon>
        <taxon>Pezizomycotina</taxon>
        <taxon>Eurotiomycetes</taxon>
        <taxon>Eurotiomycetidae</taxon>
        <taxon>Eurotiales</taxon>
        <taxon>Aspergillaceae</taxon>
        <taxon>Aspergillus</taxon>
        <taxon>Aspergillus subgen. Circumdati</taxon>
    </lineage>
</organism>
<evidence type="ECO:0000313" key="2">
    <source>
        <dbReference type="Proteomes" id="UP000234275"/>
    </source>
</evidence>
<dbReference type="GeneID" id="36550681"/>
<dbReference type="RefSeq" id="XP_024710049.1">
    <property type="nucleotide sequence ID" value="XM_024842982.1"/>
</dbReference>
<dbReference type="Proteomes" id="UP000234275">
    <property type="component" value="Unassembled WGS sequence"/>
</dbReference>
<comment type="caution">
    <text evidence="1">The sequence shown here is derived from an EMBL/GenBank/DDBJ whole genome shotgun (WGS) entry which is preliminary data.</text>
</comment>